<protein>
    <recommendedName>
        <fullName evidence="3">Endonuclease/exonuclease/phosphatase domain-containing protein</fullName>
    </recommendedName>
</protein>
<evidence type="ECO:0008006" key="3">
    <source>
        <dbReference type="Google" id="ProtNLM"/>
    </source>
</evidence>
<dbReference type="EMBL" id="OC000546">
    <property type="protein sequence ID" value="CAD7257638.1"/>
    <property type="molecule type" value="Genomic_DNA"/>
</dbReference>
<name>A0A7R9ANL7_TIMSH</name>
<dbReference type="SUPFAM" id="SSF56219">
    <property type="entry name" value="DNase I-like"/>
    <property type="match status" value="1"/>
</dbReference>
<dbReference type="PANTHER" id="PTHR33273">
    <property type="entry name" value="DOMAIN-CONTAINING PROTEIN, PUTATIVE-RELATED"/>
    <property type="match status" value="1"/>
</dbReference>
<dbReference type="InterPro" id="IPR036691">
    <property type="entry name" value="Endo/exonu/phosph_ase_sf"/>
</dbReference>
<dbReference type="PANTHER" id="PTHR33273:SF4">
    <property type="entry name" value="ENDONUCLEASE_EXONUCLEASE_PHOSPHATASE DOMAIN-CONTAINING PROTEIN"/>
    <property type="match status" value="1"/>
</dbReference>
<proteinExistence type="predicted"/>
<accession>A0A7R9ANL7</accession>
<feature type="region of interest" description="Disordered" evidence="1">
    <location>
        <begin position="1"/>
        <end position="26"/>
    </location>
</feature>
<feature type="compositionally biased region" description="Polar residues" evidence="1">
    <location>
        <begin position="10"/>
        <end position="20"/>
    </location>
</feature>
<evidence type="ECO:0000313" key="2">
    <source>
        <dbReference type="EMBL" id="CAD7257638.1"/>
    </source>
</evidence>
<organism evidence="2">
    <name type="scientific">Timema shepardi</name>
    <name type="common">Walking stick</name>
    <dbReference type="NCBI Taxonomy" id="629360"/>
    <lineage>
        <taxon>Eukaryota</taxon>
        <taxon>Metazoa</taxon>
        <taxon>Ecdysozoa</taxon>
        <taxon>Arthropoda</taxon>
        <taxon>Hexapoda</taxon>
        <taxon>Insecta</taxon>
        <taxon>Pterygota</taxon>
        <taxon>Neoptera</taxon>
        <taxon>Polyneoptera</taxon>
        <taxon>Phasmatodea</taxon>
        <taxon>Timematodea</taxon>
        <taxon>Timematoidea</taxon>
        <taxon>Timematidae</taxon>
        <taxon>Timema</taxon>
    </lineage>
</organism>
<dbReference type="AlphaFoldDB" id="A0A7R9ANL7"/>
<gene>
    <name evidence="2" type="ORF">TSIB3V08_LOCUS1895</name>
</gene>
<dbReference type="Gene3D" id="3.60.10.10">
    <property type="entry name" value="Endonuclease/exonuclease/phosphatase"/>
    <property type="match status" value="1"/>
</dbReference>
<sequence length="386" mass="43485">METVELPSENARQGTSNSQKSKPRIPPIVVAGTTDREHGKGGGTAVIIKDYLPHYRANINDTENLEATTISISTKTGHINFVAAYNPPSKILLKQDLDNITSSDNYFIGGDLNSKNTLIDHPELSYLLSLKREARRDWQRLRTPNERTRYNRLKAIVKRTVNQIRRTNFNTFVTDTATNMQKTCTITKVLKGTSKKSNTPAIHGKQGMAFSSLDKANAIALTLEDQFKPNPVHDQNFNRDVTRSVNDYIQRPITDLPAPITEQELQTTIKQLKLNKAPWKTDKFNSTMGSWGCILLSMVWKYMFWISSTVLPLTATSIFSSKALQKTYRHHIRCLGDLPRVIYEGVRVEGLATDSAALHRTQIYVSAAEERINYPPQSIIDIGQPV</sequence>
<evidence type="ECO:0000256" key="1">
    <source>
        <dbReference type="SAM" id="MobiDB-lite"/>
    </source>
</evidence>
<reference evidence="2" key="1">
    <citation type="submission" date="2020-11" db="EMBL/GenBank/DDBJ databases">
        <authorList>
            <person name="Tran Van P."/>
        </authorList>
    </citation>
    <scope>NUCLEOTIDE SEQUENCE</scope>
</reference>